<proteinExistence type="predicted"/>
<dbReference type="PANTHER" id="PTHR43521:SF7">
    <property type="entry name" value="DELTA-1-PYRROLINE-5-CARBOXYLATE DEHYDROGENASE 12A1, MITOCHONDRIAL"/>
    <property type="match status" value="1"/>
</dbReference>
<evidence type="ECO:0000256" key="3">
    <source>
        <dbReference type="SAM" id="MobiDB-lite"/>
    </source>
</evidence>
<dbReference type="AlphaFoldDB" id="A0A381NHW9"/>
<keyword evidence="1" id="KW-0560">Oxidoreductase</keyword>
<evidence type="ECO:0000256" key="1">
    <source>
        <dbReference type="ARBA" id="ARBA00023002"/>
    </source>
</evidence>
<dbReference type="Gene3D" id="3.40.605.10">
    <property type="entry name" value="Aldehyde Dehydrogenase, Chain A, domain 1"/>
    <property type="match status" value="1"/>
</dbReference>
<dbReference type="PROSITE" id="PS00070">
    <property type="entry name" value="ALDEHYDE_DEHYDR_CYS"/>
    <property type="match status" value="1"/>
</dbReference>
<feature type="domain" description="Aldehyde dehydrogenase" evidence="4">
    <location>
        <begin position="75"/>
        <end position="454"/>
    </location>
</feature>
<dbReference type="FunFam" id="3.40.605.10:FF:000019">
    <property type="entry name" value="probable aldehyde dehydrogenase"/>
    <property type="match status" value="1"/>
</dbReference>
<protein>
    <recommendedName>
        <fullName evidence="4">Aldehyde dehydrogenase domain-containing protein</fullName>
    </recommendedName>
</protein>
<gene>
    <name evidence="5" type="ORF">METZ01_LOCUS7040</name>
</gene>
<reference evidence="5" key="1">
    <citation type="submission" date="2018-05" db="EMBL/GenBank/DDBJ databases">
        <authorList>
            <person name="Lanie J.A."/>
            <person name="Ng W.-L."/>
            <person name="Kazmierczak K.M."/>
            <person name="Andrzejewski T.M."/>
            <person name="Davidsen T.M."/>
            <person name="Wayne K.J."/>
            <person name="Tettelin H."/>
            <person name="Glass J.I."/>
            <person name="Rusch D."/>
            <person name="Podicherti R."/>
            <person name="Tsui H.-C.T."/>
            <person name="Winkler M.E."/>
        </authorList>
    </citation>
    <scope>NUCLEOTIDE SEQUENCE</scope>
</reference>
<feature type="region of interest" description="Disordered" evidence="3">
    <location>
        <begin position="461"/>
        <end position="485"/>
    </location>
</feature>
<dbReference type="EMBL" id="UINC01000374">
    <property type="protein sequence ID" value="SUZ54186.1"/>
    <property type="molecule type" value="Genomic_DNA"/>
</dbReference>
<dbReference type="Pfam" id="PF00171">
    <property type="entry name" value="Aldedh"/>
    <property type="match status" value="1"/>
</dbReference>
<keyword evidence="2" id="KW-0520">NAD</keyword>
<evidence type="ECO:0000313" key="5">
    <source>
        <dbReference type="EMBL" id="SUZ54186.1"/>
    </source>
</evidence>
<accession>A0A381NHW9</accession>
<evidence type="ECO:0000256" key="2">
    <source>
        <dbReference type="ARBA" id="ARBA00023027"/>
    </source>
</evidence>
<dbReference type="SUPFAM" id="SSF53720">
    <property type="entry name" value="ALDH-like"/>
    <property type="match status" value="1"/>
</dbReference>
<evidence type="ECO:0000259" key="4">
    <source>
        <dbReference type="Pfam" id="PF00171"/>
    </source>
</evidence>
<name>A0A381NHW9_9ZZZZ</name>
<dbReference type="InterPro" id="IPR044638">
    <property type="entry name" value="ALDH7A1-like"/>
</dbReference>
<dbReference type="InterPro" id="IPR016160">
    <property type="entry name" value="Ald_DH_CS_CYS"/>
</dbReference>
<dbReference type="InterPro" id="IPR016161">
    <property type="entry name" value="Ald_DH/histidinol_DH"/>
</dbReference>
<dbReference type="GO" id="GO:0004029">
    <property type="term" value="F:aldehyde dehydrogenase (NAD+) activity"/>
    <property type="evidence" value="ECO:0007669"/>
    <property type="project" value="InterPro"/>
</dbReference>
<feature type="non-terminal residue" evidence="5">
    <location>
        <position position="485"/>
    </location>
</feature>
<dbReference type="InterPro" id="IPR015590">
    <property type="entry name" value="Aldehyde_DH_dom"/>
</dbReference>
<sequence>MNQKVPGEVCNLLKGKWVQGETFRKDIPDPINGENFLNVPDTIEYTEFINNLEICPKSGLHNPLKNVERYLMLGKVCAKTAEILREEEVEKYFVKLIQRVMPKSDSQCLGEVTVTRIFFENFSGDNVRFLARSFSNPGDHLGQESSGYRWPFGSVCVIAPFNFPLEIPALQVMGALFMGNRPLVKVDSKVSVVFEQLLRLLIHCGLPAEDVDFINCKGQVMGELVKKSENKIRLLQFTGSKEVANKLAVDSKGKIRIEDAGFDWKIIGPDYDPEWSEYVAWQSDQDAYNASGQKCSAQSILFIHENWEKDLIPRLVDLASKRELKDLDIGPVLTWSTSQLKDHINSLLKIEGSKLLFGGEELSAHSIPVVYGSIQPTAVQVPIQELLTDNFELITKEVFAPFQVVVSYSDEEVDKIIEILEKITQNLTAAIVSNDTFFQQNILANTVNGTTYTGMKARTTGAPQNHWFGPSGDPRSAGIGTPEAI</sequence>
<organism evidence="5">
    <name type="scientific">marine metagenome</name>
    <dbReference type="NCBI Taxonomy" id="408172"/>
    <lineage>
        <taxon>unclassified sequences</taxon>
        <taxon>metagenomes</taxon>
        <taxon>ecological metagenomes</taxon>
    </lineage>
</organism>
<dbReference type="InterPro" id="IPR016163">
    <property type="entry name" value="Ald_DH_C"/>
</dbReference>
<dbReference type="InterPro" id="IPR016162">
    <property type="entry name" value="Ald_DH_N"/>
</dbReference>
<dbReference type="PANTHER" id="PTHR43521">
    <property type="entry name" value="ALPHA-AMINOADIPIC SEMIALDEHYDE DEHYDROGENASE"/>
    <property type="match status" value="1"/>
</dbReference>
<dbReference type="Gene3D" id="3.40.309.10">
    <property type="entry name" value="Aldehyde Dehydrogenase, Chain A, domain 2"/>
    <property type="match status" value="1"/>
</dbReference>